<protein>
    <submittedName>
        <fullName evidence="2">Zinc finger protein basonuclin-2</fullName>
    </submittedName>
</protein>
<evidence type="ECO:0000313" key="2">
    <source>
        <dbReference type="EMBL" id="KAF0307789.1"/>
    </source>
</evidence>
<reference evidence="2 3" key="1">
    <citation type="submission" date="2019-07" db="EMBL/GenBank/DDBJ databases">
        <title>Draft genome assembly of a fouling barnacle, Amphibalanus amphitrite (Darwin, 1854): The first reference genome for Thecostraca.</title>
        <authorList>
            <person name="Kim W."/>
        </authorList>
    </citation>
    <scope>NUCLEOTIDE SEQUENCE [LARGE SCALE GENOMIC DNA]</scope>
    <source>
        <strain evidence="2">SNU_AA5</strain>
        <tissue evidence="2">Soma without cirri and trophi</tissue>
    </source>
</reference>
<dbReference type="Proteomes" id="UP000440578">
    <property type="component" value="Unassembled WGS sequence"/>
</dbReference>
<evidence type="ECO:0000256" key="1">
    <source>
        <dbReference type="SAM" id="MobiDB-lite"/>
    </source>
</evidence>
<evidence type="ECO:0000313" key="3">
    <source>
        <dbReference type="Proteomes" id="UP000440578"/>
    </source>
</evidence>
<accession>A0A6A4WR47</accession>
<keyword evidence="3" id="KW-1185">Reference proteome</keyword>
<dbReference type="PANTHER" id="PTHR15021:SF0">
    <property type="entry name" value="DISCO-RELATED, ISOFORM A-RELATED"/>
    <property type="match status" value="1"/>
</dbReference>
<comment type="caution">
    <text evidence="2">The sequence shown here is derived from an EMBL/GenBank/DDBJ whole genome shotgun (WGS) entry which is preliminary data.</text>
</comment>
<dbReference type="AlphaFoldDB" id="A0A6A4WR47"/>
<dbReference type="InterPro" id="IPR040436">
    <property type="entry name" value="Disconnected-like"/>
</dbReference>
<dbReference type="PANTHER" id="PTHR15021">
    <property type="entry name" value="DISCONNECTED-RELATED"/>
    <property type="match status" value="1"/>
</dbReference>
<name>A0A6A4WR47_AMPAM</name>
<feature type="region of interest" description="Disordered" evidence="1">
    <location>
        <begin position="130"/>
        <end position="161"/>
    </location>
</feature>
<dbReference type="EMBL" id="VIIS01000544">
    <property type="protein sequence ID" value="KAF0307789.1"/>
    <property type="molecule type" value="Genomic_DNA"/>
</dbReference>
<gene>
    <name evidence="2" type="primary">BNC2</name>
    <name evidence="2" type="ORF">FJT64_020977</name>
</gene>
<proteinExistence type="predicted"/>
<organism evidence="2 3">
    <name type="scientific">Amphibalanus amphitrite</name>
    <name type="common">Striped barnacle</name>
    <name type="synonym">Balanus amphitrite</name>
    <dbReference type="NCBI Taxonomy" id="1232801"/>
    <lineage>
        <taxon>Eukaryota</taxon>
        <taxon>Metazoa</taxon>
        <taxon>Ecdysozoa</taxon>
        <taxon>Arthropoda</taxon>
        <taxon>Crustacea</taxon>
        <taxon>Multicrustacea</taxon>
        <taxon>Cirripedia</taxon>
        <taxon>Thoracica</taxon>
        <taxon>Thoracicalcarea</taxon>
        <taxon>Balanomorpha</taxon>
        <taxon>Balanoidea</taxon>
        <taxon>Balanidae</taxon>
        <taxon>Amphibalaninae</taxon>
        <taxon>Amphibalanus</taxon>
    </lineage>
</organism>
<dbReference type="GO" id="GO:0005634">
    <property type="term" value="C:nucleus"/>
    <property type="evidence" value="ECO:0007669"/>
    <property type="project" value="TreeGrafter"/>
</dbReference>
<dbReference type="OrthoDB" id="10070972at2759"/>
<dbReference type="GO" id="GO:0006355">
    <property type="term" value="P:regulation of DNA-templated transcription"/>
    <property type="evidence" value="ECO:0007669"/>
    <property type="project" value="TreeGrafter"/>
</dbReference>
<sequence>MFQNHFGVKTHYQNVHLKVMHKCTIEGCKAKFPSKRSRDRHSSNYNLHRKLLSTSSEAAGGGPQEAGAFPGFPAAWGSEYLARLCAEPGLFPLSLPGGGAAADGGPLRPHPMLLQSLMHPALAAGYQARLARGGEHHSRSPSPSSPPAIKESGAETLAKVS</sequence>